<dbReference type="Proteomes" id="UP001163603">
    <property type="component" value="Chromosome 3"/>
</dbReference>
<protein>
    <submittedName>
        <fullName evidence="1">Uncharacterized protein</fullName>
    </submittedName>
</protein>
<accession>A0ACC0Z4L2</accession>
<organism evidence="1 2">
    <name type="scientific">Pistacia integerrima</name>
    <dbReference type="NCBI Taxonomy" id="434235"/>
    <lineage>
        <taxon>Eukaryota</taxon>
        <taxon>Viridiplantae</taxon>
        <taxon>Streptophyta</taxon>
        <taxon>Embryophyta</taxon>
        <taxon>Tracheophyta</taxon>
        <taxon>Spermatophyta</taxon>
        <taxon>Magnoliopsida</taxon>
        <taxon>eudicotyledons</taxon>
        <taxon>Gunneridae</taxon>
        <taxon>Pentapetalae</taxon>
        <taxon>rosids</taxon>
        <taxon>malvids</taxon>
        <taxon>Sapindales</taxon>
        <taxon>Anacardiaceae</taxon>
        <taxon>Pistacia</taxon>
    </lineage>
</organism>
<name>A0ACC0Z4L2_9ROSI</name>
<evidence type="ECO:0000313" key="2">
    <source>
        <dbReference type="Proteomes" id="UP001163603"/>
    </source>
</evidence>
<evidence type="ECO:0000313" key="1">
    <source>
        <dbReference type="EMBL" id="KAJ0044863.1"/>
    </source>
</evidence>
<proteinExistence type="predicted"/>
<sequence>MGSVLRSENVHPLAENVHPILKLAKLLHYRGFHITFVNTQFIHSVLLKTQGPDSLNGISTFRFETIPDGIPPSDIQSKQHI</sequence>
<gene>
    <name evidence="1" type="ORF">Pint_03778</name>
</gene>
<comment type="caution">
    <text evidence="1">The sequence shown here is derived from an EMBL/GenBank/DDBJ whole genome shotgun (WGS) entry which is preliminary data.</text>
</comment>
<keyword evidence="2" id="KW-1185">Reference proteome</keyword>
<dbReference type="EMBL" id="CM047738">
    <property type="protein sequence ID" value="KAJ0044863.1"/>
    <property type="molecule type" value="Genomic_DNA"/>
</dbReference>
<reference evidence="2" key="1">
    <citation type="journal article" date="2023" name="G3 (Bethesda)">
        <title>Genome assembly and association tests identify interacting loci associated with vigor, precocity, and sex in interspecific pistachio rootstocks.</title>
        <authorList>
            <person name="Palmer W."/>
            <person name="Jacygrad E."/>
            <person name="Sagayaradj S."/>
            <person name="Cavanaugh K."/>
            <person name="Han R."/>
            <person name="Bertier L."/>
            <person name="Beede B."/>
            <person name="Kafkas S."/>
            <person name="Golino D."/>
            <person name="Preece J."/>
            <person name="Michelmore R."/>
        </authorList>
    </citation>
    <scope>NUCLEOTIDE SEQUENCE [LARGE SCALE GENOMIC DNA]</scope>
</reference>